<accession>A0ABS8WUZ6</accession>
<reference evidence="2 3" key="1">
    <citation type="journal article" date="2021" name="BMC Genomics">
        <title>Datura genome reveals duplications of psychoactive alkaloid biosynthetic genes and high mutation rate following tissue culture.</title>
        <authorList>
            <person name="Rajewski A."/>
            <person name="Carter-House D."/>
            <person name="Stajich J."/>
            <person name="Litt A."/>
        </authorList>
    </citation>
    <scope>NUCLEOTIDE SEQUENCE [LARGE SCALE GENOMIC DNA]</scope>
    <source>
        <strain evidence="2">AR-01</strain>
    </source>
</reference>
<protein>
    <submittedName>
        <fullName evidence="2">Uncharacterized protein</fullName>
    </submittedName>
</protein>
<proteinExistence type="predicted"/>
<keyword evidence="3" id="KW-1185">Reference proteome</keyword>
<feature type="compositionally biased region" description="Polar residues" evidence="1">
    <location>
        <begin position="7"/>
        <end position="18"/>
    </location>
</feature>
<evidence type="ECO:0000256" key="1">
    <source>
        <dbReference type="SAM" id="MobiDB-lite"/>
    </source>
</evidence>
<dbReference type="Proteomes" id="UP000823775">
    <property type="component" value="Unassembled WGS sequence"/>
</dbReference>
<feature type="region of interest" description="Disordered" evidence="1">
    <location>
        <begin position="1"/>
        <end position="45"/>
    </location>
</feature>
<sequence length="72" mass="7658">LEAATLAQGQARRSNSTRALPGTRHYLPKTMPGTRHPSSGATADASALPCSALSWQCGKLVKRPSKVQSHFN</sequence>
<gene>
    <name evidence="2" type="ORF">HAX54_000592</name>
</gene>
<comment type="caution">
    <text evidence="2">The sequence shown here is derived from an EMBL/GenBank/DDBJ whole genome shotgun (WGS) entry which is preliminary data.</text>
</comment>
<dbReference type="EMBL" id="JACEIK010010181">
    <property type="protein sequence ID" value="MCE3215033.1"/>
    <property type="molecule type" value="Genomic_DNA"/>
</dbReference>
<name>A0ABS8WUZ6_DATST</name>
<organism evidence="2 3">
    <name type="scientific">Datura stramonium</name>
    <name type="common">Jimsonweed</name>
    <name type="synonym">Common thornapple</name>
    <dbReference type="NCBI Taxonomy" id="4076"/>
    <lineage>
        <taxon>Eukaryota</taxon>
        <taxon>Viridiplantae</taxon>
        <taxon>Streptophyta</taxon>
        <taxon>Embryophyta</taxon>
        <taxon>Tracheophyta</taxon>
        <taxon>Spermatophyta</taxon>
        <taxon>Magnoliopsida</taxon>
        <taxon>eudicotyledons</taxon>
        <taxon>Gunneridae</taxon>
        <taxon>Pentapetalae</taxon>
        <taxon>asterids</taxon>
        <taxon>lamiids</taxon>
        <taxon>Solanales</taxon>
        <taxon>Solanaceae</taxon>
        <taxon>Solanoideae</taxon>
        <taxon>Datureae</taxon>
        <taxon>Datura</taxon>
    </lineage>
</organism>
<feature type="non-terminal residue" evidence="2">
    <location>
        <position position="1"/>
    </location>
</feature>
<evidence type="ECO:0000313" key="2">
    <source>
        <dbReference type="EMBL" id="MCE3215033.1"/>
    </source>
</evidence>
<evidence type="ECO:0000313" key="3">
    <source>
        <dbReference type="Proteomes" id="UP000823775"/>
    </source>
</evidence>